<dbReference type="Proteomes" id="UP000646827">
    <property type="component" value="Unassembled WGS sequence"/>
</dbReference>
<name>A0A8H7SGQ4_9FUNG</name>
<evidence type="ECO:0000256" key="1">
    <source>
        <dbReference type="SAM" id="MobiDB-lite"/>
    </source>
</evidence>
<protein>
    <recommendedName>
        <fullName evidence="2">YMC020W-like alpha/beta hydrolase domain-containing protein</fullName>
    </recommendedName>
</protein>
<dbReference type="InterPro" id="IPR058933">
    <property type="entry name" value="YMC020W-like_ab_hydrolase"/>
</dbReference>
<dbReference type="PANTHER" id="PTHR47349">
    <property type="entry name" value="CHROMOSOME 8, WHOLE GENOME SHOTGUN SEQUENCE"/>
    <property type="match status" value="1"/>
</dbReference>
<gene>
    <name evidence="3" type="ORF">INT45_009169</name>
</gene>
<sequence>MLIWVSLITSWAIGENQQNEKLQHEPYDQHCEKKTIMISAKPSPITKTTNVHVGAEREPDQEESDSSNHKFIDEKPTAKIALSVELAKQQHHYYHRWPGVRAESIISKSSVESLHRLMQTQQHQGDETSIYQQQQWNYSAKALPDTFSTRVSANGSVALSDSDSVGGIGNNNMEEQQPQQQQQQQELQLQSPAMTRLIKQHRQAIIISETASLNSSSEMIKSGASMIDQHRILDTVIAARGKEPCDQQPSFANDENVSVVETTATDAFSTMAPPTISSATAATKAPTIASSSSAPKNNPVLPIYESRFAPLATSQEQQPDSSSALGSIFNSTLSSFGSIFSNPTIIEEHPESSLPWTKILQAKLSRIVSSDAKKHPTNQVTKKIAVVGIHGWFPTKLVRSMIGEPTGTSQKFCKQMVGALEHYLETEHQVTLSDDSITVIPLEGEGKVEERVQKLYLQLISNLEWLEAISSADIILWGTHSQGTPVSIMLLYQLLQRGHIHIDRQSVCLLAMAGIGHGPFPSLQGSLIVKYFEADAARELFDFMDSNSDISQKFRDSLKSILNKGIKMVLVGSLQDQVVPLYSAIMTGISHPNILRAVYIDKHVYSEDDFLMNLVIFALKLRNAGIPDHGLLVHVSEVLAGSIYAFEGGHSTIYEELDVYTLAVRYLFDTPGISPLKQQQQTESISLPRSANNKNISLLQQQEDETRMDHFKASLRLNPYYLPWVLRGLFEDATITKEGWASKELARLHELFLQWAPTSARLREFKFRLEPLKDHIFGSS</sequence>
<evidence type="ECO:0000313" key="4">
    <source>
        <dbReference type="Proteomes" id="UP000646827"/>
    </source>
</evidence>
<reference evidence="3 4" key="1">
    <citation type="submission" date="2020-12" db="EMBL/GenBank/DDBJ databases">
        <title>Metabolic potential, ecology and presence of endohyphal bacteria is reflected in genomic diversity of Mucoromycotina.</title>
        <authorList>
            <person name="Muszewska A."/>
            <person name="Okrasinska A."/>
            <person name="Steczkiewicz K."/>
            <person name="Drgas O."/>
            <person name="Orlowska M."/>
            <person name="Perlinska-Lenart U."/>
            <person name="Aleksandrzak-Piekarczyk T."/>
            <person name="Szatraj K."/>
            <person name="Zielenkiewicz U."/>
            <person name="Pilsyk S."/>
            <person name="Malc E."/>
            <person name="Mieczkowski P."/>
            <person name="Kruszewska J.S."/>
            <person name="Biernat P."/>
            <person name="Pawlowska J."/>
        </authorList>
    </citation>
    <scope>NUCLEOTIDE SEQUENCE [LARGE SCALE GENOMIC DNA]</scope>
    <source>
        <strain evidence="3 4">CBS 142.35</strain>
    </source>
</reference>
<proteinExistence type="predicted"/>
<keyword evidence="4" id="KW-1185">Reference proteome</keyword>
<dbReference type="OrthoDB" id="5598028at2759"/>
<dbReference type="InterPro" id="IPR058934">
    <property type="entry name" value="YMC020W-like"/>
</dbReference>
<dbReference type="EMBL" id="JAEPRB010000002">
    <property type="protein sequence ID" value="KAG2228123.1"/>
    <property type="molecule type" value="Genomic_DNA"/>
</dbReference>
<dbReference type="PANTHER" id="PTHR47349:SF1">
    <property type="entry name" value="AER328WP"/>
    <property type="match status" value="1"/>
</dbReference>
<feature type="compositionally biased region" description="Low complexity" evidence="1">
    <location>
        <begin position="174"/>
        <end position="189"/>
    </location>
</feature>
<evidence type="ECO:0000259" key="2">
    <source>
        <dbReference type="Pfam" id="PF26147"/>
    </source>
</evidence>
<feature type="domain" description="YMC020W-like alpha/beta hydrolase" evidence="2">
    <location>
        <begin position="376"/>
        <end position="683"/>
    </location>
</feature>
<dbReference type="Pfam" id="PF26147">
    <property type="entry name" value="AB_HYDROLASE_YMC0-YMC35"/>
    <property type="match status" value="1"/>
</dbReference>
<feature type="region of interest" description="Disordered" evidence="1">
    <location>
        <begin position="158"/>
        <end position="189"/>
    </location>
</feature>
<accession>A0A8H7SGQ4</accession>
<comment type="caution">
    <text evidence="3">The sequence shown here is derived from an EMBL/GenBank/DDBJ whole genome shotgun (WGS) entry which is preliminary data.</text>
</comment>
<dbReference type="AlphaFoldDB" id="A0A8H7SGQ4"/>
<evidence type="ECO:0000313" key="3">
    <source>
        <dbReference type="EMBL" id="KAG2228123.1"/>
    </source>
</evidence>
<organism evidence="3 4">
    <name type="scientific">Circinella minor</name>
    <dbReference type="NCBI Taxonomy" id="1195481"/>
    <lineage>
        <taxon>Eukaryota</taxon>
        <taxon>Fungi</taxon>
        <taxon>Fungi incertae sedis</taxon>
        <taxon>Mucoromycota</taxon>
        <taxon>Mucoromycotina</taxon>
        <taxon>Mucoromycetes</taxon>
        <taxon>Mucorales</taxon>
        <taxon>Lichtheimiaceae</taxon>
        <taxon>Circinella</taxon>
    </lineage>
</organism>